<evidence type="ECO:0000313" key="2">
    <source>
        <dbReference type="Proteomes" id="UP001333110"/>
    </source>
</evidence>
<proteinExistence type="predicted"/>
<evidence type="ECO:0000313" key="1">
    <source>
        <dbReference type="EMBL" id="KAK4830121.1"/>
    </source>
</evidence>
<reference evidence="1 2" key="1">
    <citation type="journal article" date="2023" name="J. Hered.">
        <title>Chromosome-level genome of the wood stork (Mycteria americana) provides insight into avian chromosome evolution.</title>
        <authorList>
            <person name="Flamio R. Jr."/>
            <person name="Ramstad K.M."/>
        </authorList>
    </citation>
    <scope>NUCLEOTIDE SEQUENCE [LARGE SCALE GENOMIC DNA]</scope>
    <source>
        <strain evidence="1">JAX WOST 10</strain>
    </source>
</reference>
<dbReference type="Proteomes" id="UP001333110">
    <property type="component" value="Unassembled WGS sequence"/>
</dbReference>
<organism evidence="1 2">
    <name type="scientific">Mycteria americana</name>
    <name type="common">Wood stork</name>
    <dbReference type="NCBI Taxonomy" id="33587"/>
    <lineage>
        <taxon>Eukaryota</taxon>
        <taxon>Metazoa</taxon>
        <taxon>Chordata</taxon>
        <taxon>Craniata</taxon>
        <taxon>Vertebrata</taxon>
        <taxon>Euteleostomi</taxon>
        <taxon>Archelosauria</taxon>
        <taxon>Archosauria</taxon>
        <taxon>Dinosauria</taxon>
        <taxon>Saurischia</taxon>
        <taxon>Theropoda</taxon>
        <taxon>Coelurosauria</taxon>
        <taxon>Aves</taxon>
        <taxon>Neognathae</taxon>
        <taxon>Neoaves</taxon>
        <taxon>Aequornithes</taxon>
        <taxon>Ciconiiformes</taxon>
        <taxon>Ciconiidae</taxon>
        <taxon>Mycteria</taxon>
    </lineage>
</organism>
<dbReference type="AlphaFoldDB" id="A0AAN7PZ28"/>
<gene>
    <name evidence="1" type="ORF">QYF61_008548</name>
</gene>
<name>A0AAN7PZ28_MYCAM</name>
<comment type="caution">
    <text evidence="1">The sequence shown here is derived from an EMBL/GenBank/DDBJ whole genome shotgun (WGS) entry which is preliminary data.</text>
</comment>
<sequence>MFPVSSPYVREMHRFVLDESAIQVCRDGIRKAKAQLELNLARNVKNDKMGFYKYVAQKRKMYFPQ</sequence>
<protein>
    <submittedName>
        <fullName evidence="1">Uncharacterized protein</fullName>
    </submittedName>
</protein>
<keyword evidence="2" id="KW-1185">Reference proteome</keyword>
<accession>A0AAN7PZ28</accession>
<dbReference type="EMBL" id="JAUNZN010000001">
    <property type="protein sequence ID" value="KAK4830121.1"/>
    <property type="molecule type" value="Genomic_DNA"/>
</dbReference>